<dbReference type="SMART" id="SM00850">
    <property type="entry name" value="LytTR"/>
    <property type="match status" value="1"/>
</dbReference>
<feature type="transmembrane region" description="Helical" evidence="2">
    <location>
        <begin position="183"/>
        <end position="205"/>
    </location>
</feature>
<name>A0A4Q9FEX5_9FLAO</name>
<dbReference type="Gene3D" id="3.30.450.20">
    <property type="entry name" value="PAS domain"/>
    <property type="match status" value="1"/>
</dbReference>
<keyword evidence="2" id="KW-0472">Membrane</keyword>
<feature type="coiled-coil region" evidence="1">
    <location>
        <begin position="210"/>
        <end position="247"/>
    </location>
</feature>
<dbReference type="GO" id="GO:0003677">
    <property type="term" value="F:DNA binding"/>
    <property type="evidence" value="ECO:0007669"/>
    <property type="project" value="InterPro"/>
</dbReference>
<organism evidence="4 5">
    <name type="scientific">Hyunsoonleella flava</name>
    <dbReference type="NCBI Taxonomy" id="2527939"/>
    <lineage>
        <taxon>Bacteria</taxon>
        <taxon>Pseudomonadati</taxon>
        <taxon>Bacteroidota</taxon>
        <taxon>Flavobacteriia</taxon>
        <taxon>Flavobacteriales</taxon>
        <taxon>Flavobacteriaceae</taxon>
    </lineage>
</organism>
<gene>
    <name evidence="4" type="ORF">EYD45_07310</name>
</gene>
<dbReference type="EMBL" id="SIRT01000004">
    <property type="protein sequence ID" value="TBN04417.1"/>
    <property type="molecule type" value="Genomic_DNA"/>
</dbReference>
<dbReference type="Pfam" id="PF04397">
    <property type="entry name" value="LytTR"/>
    <property type="match status" value="1"/>
</dbReference>
<evidence type="ECO:0000256" key="2">
    <source>
        <dbReference type="SAM" id="Phobius"/>
    </source>
</evidence>
<dbReference type="Proteomes" id="UP000291142">
    <property type="component" value="Unassembled WGS sequence"/>
</dbReference>
<dbReference type="AlphaFoldDB" id="A0A4Q9FEX5"/>
<accession>A0A4Q9FEX5</accession>
<dbReference type="GO" id="GO:0000156">
    <property type="term" value="F:phosphorelay response regulator activity"/>
    <property type="evidence" value="ECO:0007669"/>
    <property type="project" value="InterPro"/>
</dbReference>
<dbReference type="InterPro" id="IPR007492">
    <property type="entry name" value="LytTR_DNA-bd_dom"/>
</dbReference>
<keyword evidence="1" id="KW-0175">Coiled coil</keyword>
<comment type="caution">
    <text evidence="4">The sequence shown here is derived from an EMBL/GenBank/DDBJ whole genome shotgun (WGS) entry which is preliminary data.</text>
</comment>
<proteinExistence type="predicted"/>
<dbReference type="Gene3D" id="2.40.50.1020">
    <property type="entry name" value="LytTr DNA-binding domain"/>
    <property type="match status" value="1"/>
</dbReference>
<keyword evidence="5" id="KW-1185">Reference proteome</keyword>
<dbReference type="PROSITE" id="PS50930">
    <property type="entry name" value="HTH_LYTTR"/>
    <property type="match status" value="1"/>
</dbReference>
<feature type="domain" description="HTH LytTR-type" evidence="3">
    <location>
        <begin position="260"/>
        <end position="366"/>
    </location>
</feature>
<feature type="transmembrane region" description="Helical" evidence="2">
    <location>
        <begin position="6"/>
        <end position="30"/>
    </location>
</feature>
<keyword evidence="2" id="KW-0812">Transmembrane</keyword>
<evidence type="ECO:0000313" key="5">
    <source>
        <dbReference type="Proteomes" id="UP000291142"/>
    </source>
</evidence>
<dbReference type="PANTHER" id="PTHR37299:SF1">
    <property type="entry name" value="STAGE 0 SPORULATION PROTEIN A HOMOLOG"/>
    <property type="match status" value="1"/>
</dbReference>
<protein>
    <submittedName>
        <fullName evidence="4">LytTR family transcriptional regulator</fullName>
    </submittedName>
</protein>
<evidence type="ECO:0000256" key="1">
    <source>
        <dbReference type="SAM" id="Coils"/>
    </source>
</evidence>
<evidence type="ECO:0000313" key="4">
    <source>
        <dbReference type="EMBL" id="TBN04417.1"/>
    </source>
</evidence>
<reference evidence="4 5" key="1">
    <citation type="submission" date="2019-02" db="EMBL/GenBank/DDBJ databases">
        <title>Hyunsoonleella sp., isolated from marine sediment.</title>
        <authorList>
            <person name="Liu B.-T."/>
        </authorList>
    </citation>
    <scope>NUCLEOTIDE SEQUENCE [LARGE SCALE GENOMIC DNA]</scope>
    <source>
        <strain evidence="4 5">T58</strain>
    </source>
</reference>
<evidence type="ECO:0000259" key="3">
    <source>
        <dbReference type="PROSITE" id="PS50930"/>
    </source>
</evidence>
<dbReference type="PANTHER" id="PTHR37299">
    <property type="entry name" value="TRANSCRIPTIONAL REGULATOR-RELATED"/>
    <property type="match status" value="1"/>
</dbReference>
<dbReference type="OrthoDB" id="735914at2"/>
<keyword evidence="2" id="KW-1133">Transmembrane helix</keyword>
<dbReference type="InterPro" id="IPR046947">
    <property type="entry name" value="LytR-like"/>
</dbReference>
<sequence>MRKDKLYFLTFLSITIIYGIVASLAFHYLVKQSSLKLLETHLVFSKKEAKSFSTLLSHQLSQNIAKDTLIDNIQKSLNGTDFEMGFLSIYDWSGKVIAHPDIKNVGLLASSNNSYVSSVNDDLTPKAFYDLLNAENDISNTETIEKQSKVIALSSIQNSDWILAAHLRTDNIKSQVGDFKNQFLIVFIVMGLFIIIAAVVILRIFGSSYEKTLELKNEKLEDEVINLSKLNRAIGEYQQKVSEENTNTAEESSASKKRLLTYVRNELVPVSTDDIAYIYTENTITYVVCNDKKRSASNQSLDELSAQLDESFFFRANRQFIISIASIEKIVKYGNNQLKILVTPDSESSIIISKNKAAQFKQWLNT</sequence>